<dbReference type="PANTHER" id="PTHR48449">
    <property type="entry name" value="DUF1985 DOMAIN-CONTAINING PROTEIN"/>
    <property type="match status" value="1"/>
</dbReference>
<name>A0AAD9TPH4_9ROSI</name>
<dbReference type="PANTHER" id="PTHR48449:SF1">
    <property type="entry name" value="DUF1985 DOMAIN-CONTAINING PROTEIN"/>
    <property type="match status" value="1"/>
</dbReference>
<dbReference type="Proteomes" id="UP001280121">
    <property type="component" value="Unassembled WGS sequence"/>
</dbReference>
<keyword evidence="2" id="KW-1185">Reference proteome</keyword>
<comment type="caution">
    <text evidence="1">The sequence shown here is derived from an EMBL/GenBank/DDBJ whole genome shotgun (WGS) entry which is preliminary data.</text>
</comment>
<evidence type="ECO:0000313" key="1">
    <source>
        <dbReference type="EMBL" id="KAK2639501.1"/>
    </source>
</evidence>
<proteinExistence type="predicted"/>
<sequence>MRNKLRDLLKTPERDWYEGKLIRYYYFDALGHIDDVLNWVPTEFAVEGRRQFMASCFGYFLTMYREIKFSGGVIHQLFLRDLHHKEPTDEMKFMLGNHSVRFSKVKFYLITGLRFGVVPDTSVYAEVENDIHQWYFPGADEVSFEEMVVLTLREFQETYDTVKLCLIYMLNWIQMGVDKRFKISV</sequence>
<evidence type="ECO:0000313" key="2">
    <source>
        <dbReference type="Proteomes" id="UP001280121"/>
    </source>
</evidence>
<gene>
    <name evidence="1" type="ORF">Ddye_027296</name>
</gene>
<organism evidence="1 2">
    <name type="scientific">Dipteronia dyeriana</name>
    <dbReference type="NCBI Taxonomy" id="168575"/>
    <lineage>
        <taxon>Eukaryota</taxon>
        <taxon>Viridiplantae</taxon>
        <taxon>Streptophyta</taxon>
        <taxon>Embryophyta</taxon>
        <taxon>Tracheophyta</taxon>
        <taxon>Spermatophyta</taxon>
        <taxon>Magnoliopsida</taxon>
        <taxon>eudicotyledons</taxon>
        <taxon>Gunneridae</taxon>
        <taxon>Pentapetalae</taxon>
        <taxon>rosids</taxon>
        <taxon>malvids</taxon>
        <taxon>Sapindales</taxon>
        <taxon>Sapindaceae</taxon>
        <taxon>Hippocastanoideae</taxon>
        <taxon>Acereae</taxon>
        <taxon>Dipteronia</taxon>
    </lineage>
</organism>
<accession>A0AAD9TPH4</accession>
<protein>
    <submittedName>
        <fullName evidence="1">Uncharacterized protein</fullName>
    </submittedName>
</protein>
<dbReference type="AlphaFoldDB" id="A0AAD9TPH4"/>
<dbReference type="EMBL" id="JANJYI010000008">
    <property type="protein sequence ID" value="KAK2639501.1"/>
    <property type="molecule type" value="Genomic_DNA"/>
</dbReference>
<reference evidence="1" key="1">
    <citation type="journal article" date="2023" name="Plant J.">
        <title>Genome sequences and population genomics provide insights into the demographic history, inbreeding, and mutation load of two 'living fossil' tree species of Dipteronia.</title>
        <authorList>
            <person name="Feng Y."/>
            <person name="Comes H.P."/>
            <person name="Chen J."/>
            <person name="Zhu S."/>
            <person name="Lu R."/>
            <person name="Zhang X."/>
            <person name="Li P."/>
            <person name="Qiu J."/>
            <person name="Olsen K.M."/>
            <person name="Qiu Y."/>
        </authorList>
    </citation>
    <scope>NUCLEOTIDE SEQUENCE</scope>
    <source>
        <strain evidence="1">KIB01</strain>
    </source>
</reference>